<dbReference type="AlphaFoldDB" id="A0AAV9B511"/>
<protein>
    <submittedName>
        <fullName evidence="2">Uncharacterized protein</fullName>
    </submittedName>
</protein>
<feature type="compositionally biased region" description="Basic and acidic residues" evidence="1">
    <location>
        <begin position="128"/>
        <end position="137"/>
    </location>
</feature>
<dbReference type="EMBL" id="JAUJYN010000005">
    <property type="protein sequence ID" value="KAK1271117.1"/>
    <property type="molecule type" value="Genomic_DNA"/>
</dbReference>
<comment type="caution">
    <text evidence="2">The sequence shown here is derived from an EMBL/GenBank/DDBJ whole genome shotgun (WGS) entry which is preliminary data.</text>
</comment>
<evidence type="ECO:0000256" key="1">
    <source>
        <dbReference type="SAM" id="MobiDB-lite"/>
    </source>
</evidence>
<reference evidence="2" key="2">
    <citation type="submission" date="2023-06" db="EMBL/GenBank/DDBJ databases">
        <authorList>
            <person name="Ma L."/>
            <person name="Liu K.-W."/>
            <person name="Li Z."/>
            <person name="Hsiao Y.-Y."/>
            <person name="Qi Y."/>
            <person name="Fu T."/>
            <person name="Tang G."/>
            <person name="Zhang D."/>
            <person name="Sun W.-H."/>
            <person name="Liu D.-K."/>
            <person name="Li Y."/>
            <person name="Chen G.-Z."/>
            <person name="Liu X.-D."/>
            <person name="Liao X.-Y."/>
            <person name="Jiang Y.-T."/>
            <person name="Yu X."/>
            <person name="Hao Y."/>
            <person name="Huang J."/>
            <person name="Zhao X.-W."/>
            <person name="Ke S."/>
            <person name="Chen Y.-Y."/>
            <person name="Wu W.-L."/>
            <person name="Hsu J.-L."/>
            <person name="Lin Y.-F."/>
            <person name="Huang M.-D."/>
            <person name="Li C.-Y."/>
            <person name="Huang L."/>
            <person name="Wang Z.-W."/>
            <person name="Zhao X."/>
            <person name="Zhong W.-Y."/>
            <person name="Peng D.-H."/>
            <person name="Ahmad S."/>
            <person name="Lan S."/>
            <person name="Zhang J.-S."/>
            <person name="Tsai W.-C."/>
            <person name="Van De Peer Y."/>
            <person name="Liu Z.-J."/>
        </authorList>
    </citation>
    <scope>NUCLEOTIDE SEQUENCE</scope>
    <source>
        <strain evidence="2">SCP</strain>
        <tissue evidence="2">Leaves</tissue>
    </source>
</reference>
<proteinExistence type="predicted"/>
<sequence>MLASFDEVESSLDSFPLVRARMWRRKGARPPLLITVELGGWVVKIEVLKDELGRKPTFAEVVAGTSGSLGIPLGIAREAEHNMEGSLDPPPPTEDRYHHGGSSSGQRRRKPRRKRARRESRQTATEVPSKEEEELRGTRGKGTLHNNQGIAISAPGTQVAPRGVRMPGEGHPRPSPQKSEGSPLVVVTGVASRPASVPVAGVAFDKWQPYEAGGVEGMGLDCSEIHQDPIRGSCSGLPQSTLSIHNEFSPGSWANFIDSAGRICWQWNLDAGVGDSNTRRAILGSPSISSRFQPTVDDLDQPLYYTPPTGQLRSIVVGRMGHSQMSMAGSCSSYPSSQPDEELELECGLCSIVNQASNRVSPVRFAPSAHPEEVSSRLVVHSEVPSVGIIRIGEVDLPSACYEWCSPRGRFNAGFRGSQPYGPGTVGLEWAWTWYGKDPRSGRDLYHPVYVGSPSNPVLTRPVLEKFYPFVLGPAPEGWSVASSSKINQRRRLLRGLFILCVVLLASAVRSDCLRRLLSLSGQRVPQGPVTLHLSAPPKTWRRLPLSKAAEKENDVRWSTIAGYRVLSVSQNRRSGGHPNRTSSLINVGKGDELINKFRPPHLWCWETNGNYGVTHIIANGSENGKSLSKSPNKYYNAYQRRLDCTAEKGETHSENLSSATQLNEILNSQSSS</sequence>
<accession>A0AAV9B511</accession>
<dbReference type="Proteomes" id="UP001179952">
    <property type="component" value="Unassembled WGS sequence"/>
</dbReference>
<feature type="compositionally biased region" description="Basic residues" evidence="1">
    <location>
        <begin position="106"/>
        <end position="118"/>
    </location>
</feature>
<feature type="region of interest" description="Disordered" evidence="1">
    <location>
        <begin position="82"/>
        <end position="182"/>
    </location>
</feature>
<evidence type="ECO:0000313" key="2">
    <source>
        <dbReference type="EMBL" id="KAK1271117.1"/>
    </source>
</evidence>
<gene>
    <name evidence="2" type="ORF">QJS04_geneDACA022051</name>
</gene>
<keyword evidence="3" id="KW-1185">Reference proteome</keyword>
<organism evidence="2 3">
    <name type="scientific">Acorus gramineus</name>
    <name type="common">Dwarf sweet flag</name>
    <dbReference type="NCBI Taxonomy" id="55184"/>
    <lineage>
        <taxon>Eukaryota</taxon>
        <taxon>Viridiplantae</taxon>
        <taxon>Streptophyta</taxon>
        <taxon>Embryophyta</taxon>
        <taxon>Tracheophyta</taxon>
        <taxon>Spermatophyta</taxon>
        <taxon>Magnoliopsida</taxon>
        <taxon>Liliopsida</taxon>
        <taxon>Acoraceae</taxon>
        <taxon>Acorus</taxon>
    </lineage>
</organism>
<reference evidence="2" key="1">
    <citation type="journal article" date="2023" name="Nat. Commun.">
        <title>Diploid and tetraploid genomes of Acorus and the evolution of monocots.</title>
        <authorList>
            <person name="Ma L."/>
            <person name="Liu K.W."/>
            <person name="Li Z."/>
            <person name="Hsiao Y.Y."/>
            <person name="Qi Y."/>
            <person name="Fu T."/>
            <person name="Tang G.D."/>
            <person name="Zhang D."/>
            <person name="Sun W.H."/>
            <person name="Liu D.K."/>
            <person name="Li Y."/>
            <person name="Chen G.Z."/>
            <person name="Liu X.D."/>
            <person name="Liao X.Y."/>
            <person name="Jiang Y.T."/>
            <person name="Yu X."/>
            <person name="Hao Y."/>
            <person name="Huang J."/>
            <person name="Zhao X.W."/>
            <person name="Ke S."/>
            <person name="Chen Y.Y."/>
            <person name="Wu W.L."/>
            <person name="Hsu J.L."/>
            <person name="Lin Y.F."/>
            <person name="Huang M.D."/>
            <person name="Li C.Y."/>
            <person name="Huang L."/>
            <person name="Wang Z.W."/>
            <person name="Zhao X."/>
            <person name="Zhong W.Y."/>
            <person name="Peng D.H."/>
            <person name="Ahmad S."/>
            <person name="Lan S."/>
            <person name="Zhang J.S."/>
            <person name="Tsai W.C."/>
            <person name="Van de Peer Y."/>
            <person name="Liu Z.J."/>
        </authorList>
    </citation>
    <scope>NUCLEOTIDE SEQUENCE</scope>
    <source>
        <strain evidence="2">SCP</strain>
    </source>
</reference>
<evidence type="ECO:0000313" key="3">
    <source>
        <dbReference type="Proteomes" id="UP001179952"/>
    </source>
</evidence>
<name>A0AAV9B511_ACOGR</name>